<dbReference type="KEGG" id="pbv:AR543_01630"/>
<gene>
    <name evidence="1" type="ORF">AR543_01630</name>
</gene>
<dbReference type="AlphaFoldDB" id="A0A172ZB62"/>
<reference evidence="2" key="1">
    <citation type="submission" date="2015-10" db="EMBL/GenBank/DDBJ databases">
        <title>Genome of Paenibacillus bovis sp. nov.</title>
        <authorList>
            <person name="Wu Z."/>
            <person name="Gao C."/>
            <person name="Liu Z."/>
            <person name="Zheng H."/>
        </authorList>
    </citation>
    <scope>NUCLEOTIDE SEQUENCE [LARGE SCALE GENOMIC DNA]</scope>
    <source>
        <strain evidence="2">BD3526</strain>
    </source>
</reference>
<dbReference type="EMBL" id="CP013023">
    <property type="protein sequence ID" value="ANF94858.1"/>
    <property type="molecule type" value="Genomic_DNA"/>
</dbReference>
<protein>
    <submittedName>
        <fullName evidence="1">Uncharacterized protein</fullName>
    </submittedName>
</protein>
<evidence type="ECO:0000313" key="2">
    <source>
        <dbReference type="Proteomes" id="UP000078148"/>
    </source>
</evidence>
<sequence>MFTLQSVIRWNSDPAYLPVGEWLKHLSDPQDGCAQQMDSQQDTVEGLEIRIVSIMPDSWNTYGQVRIPAHMVPESGLQPGDVFTLWDQGDVGEVMLLEGPRFRLSPYPYLQEQDMEPKKEWDSWQPYRHMQLY</sequence>
<reference evidence="1 2" key="2">
    <citation type="journal article" date="2016" name="Int. J. Syst. Evol. Microbiol.">
        <title>Paenibacillus bovis sp. nov., isolated from raw yak (Bos grunniens) milk.</title>
        <authorList>
            <person name="Gao C."/>
            <person name="Han J."/>
            <person name="Liu Z."/>
            <person name="Xu X."/>
            <person name="Hang F."/>
            <person name="Wu Z."/>
        </authorList>
    </citation>
    <scope>NUCLEOTIDE SEQUENCE [LARGE SCALE GENOMIC DNA]</scope>
    <source>
        <strain evidence="1 2">BD3526</strain>
    </source>
</reference>
<proteinExistence type="predicted"/>
<accession>A0A172ZB62</accession>
<evidence type="ECO:0000313" key="1">
    <source>
        <dbReference type="EMBL" id="ANF94858.1"/>
    </source>
</evidence>
<name>A0A172ZB62_9BACL</name>
<dbReference type="Proteomes" id="UP000078148">
    <property type="component" value="Chromosome"/>
</dbReference>
<organism evidence="1 2">
    <name type="scientific">Paenibacillus bovis</name>
    <dbReference type="NCBI Taxonomy" id="1616788"/>
    <lineage>
        <taxon>Bacteria</taxon>
        <taxon>Bacillati</taxon>
        <taxon>Bacillota</taxon>
        <taxon>Bacilli</taxon>
        <taxon>Bacillales</taxon>
        <taxon>Paenibacillaceae</taxon>
        <taxon>Paenibacillus</taxon>
    </lineage>
</organism>
<dbReference type="RefSeq" id="WP_060531244.1">
    <property type="nucleotide sequence ID" value="NZ_CP013023.1"/>
</dbReference>
<dbReference type="OrthoDB" id="2613670at2"/>
<keyword evidence="2" id="KW-1185">Reference proteome</keyword>